<evidence type="ECO:0000256" key="3">
    <source>
        <dbReference type="ARBA" id="ARBA00022840"/>
    </source>
</evidence>
<keyword evidence="4 8" id="KW-0799">Topoisomerase</keyword>
<dbReference type="AlphaFoldDB" id="A0A0K9P2W3"/>
<dbReference type="InterPro" id="IPR014721">
    <property type="entry name" value="Ribsml_uS5_D2-typ_fold_subgr"/>
</dbReference>
<accession>A0A0K9P2W3</accession>
<dbReference type="GO" id="GO:0005524">
    <property type="term" value="F:ATP binding"/>
    <property type="evidence" value="ECO:0007669"/>
    <property type="project" value="UniProtKB-UniRule"/>
</dbReference>
<feature type="binding site" evidence="8">
    <location>
        <position position="526"/>
    </location>
    <ligand>
        <name>ATP</name>
        <dbReference type="ChEBI" id="CHEBI:30616"/>
    </ligand>
</feature>
<feature type="binding site" evidence="8">
    <location>
        <position position="70"/>
    </location>
    <ligand>
        <name>ATP</name>
        <dbReference type="ChEBI" id="CHEBI:30616"/>
    </ligand>
</feature>
<keyword evidence="5 8" id="KW-0238">DNA-binding</keyword>
<keyword evidence="7 8" id="KW-0539">Nucleus</keyword>
<dbReference type="SUPFAM" id="SSF54211">
    <property type="entry name" value="Ribosomal protein S5 domain 2-like"/>
    <property type="match status" value="1"/>
</dbReference>
<dbReference type="OMA" id="VYRGNPF"/>
<feature type="compositionally biased region" description="Acidic residues" evidence="9">
    <location>
        <begin position="1"/>
        <end position="10"/>
    </location>
</feature>
<dbReference type="SUPFAM" id="SSF46946">
    <property type="entry name" value="S13-like H2TH domain"/>
    <property type="match status" value="1"/>
</dbReference>
<dbReference type="InterPro" id="IPR020568">
    <property type="entry name" value="Ribosomal_Su5_D2-typ_SF"/>
</dbReference>
<dbReference type="HAMAP" id="MF_00322">
    <property type="entry name" value="Top6B"/>
    <property type="match status" value="1"/>
</dbReference>
<dbReference type="GO" id="GO:0015935">
    <property type="term" value="C:small ribosomal subunit"/>
    <property type="evidence" value="ECO:0000318"/>
    <property type="project" value="GO_Central"/>
</dbReference>
<dbReference type="Proteomes" id="UP000036987">
    <property type="component" value="Unassembled WGS sequence"/>
</dbReference>
<dbReference type="GO" id="GO:0003918">
    <property type="term" value="F:DNA topoisomerase type II (double strand cut, ATP-hydrolyzing) activity"/>
    <property type="evidence" value="ECO:0007669"/>
    <property type="project" value="UniProtKB-UniRule"/>
</dbReference>
<dbReference type="GO" id="GO:0005829">
    <property type="term" value="C:cytosol"/>
    <property type="evidence" value="ECO:0000318"/>
    <property type="project" value="GO_Central"/>
</dbReference>
<comment type="similarity">
    <text evidence="8">Belongs to the TOP6B family.</text>
</comment>
<evidence type="ECO:0000259" key="10">
    <source>
        <dbReference type="Pfam" id="PF09239"/>
    </source>
</evidence>
<protein>
    <recommendedName>
        <fullName evidence="8">DNA topoisomerase 6 subunit B</fullName>
        <ecNumber evidence="8">5.6.2.2</ecNumber>
    </recommendedName>
</protein>
<dbReference type="GO" id="GO:0005634">
    <property type="term" value="C:nucleus"/>
    <property type="evidence" value="ECO:0007669"/>
    <property type="project" value="UniProtKB-SubCell"/>
</dbReference>
<dbReference type="Gene3D" id="1.10.8.50">
    <property type="match status" value="1"/>
</dbReference>
<comment type="catalytic activity">
    <reaction evidence="8">
        <text>ATP-dependent breakage, passage and rejoining of double-stranded DNA.</text>
        <dbReference type="EC" id="5.6.2.2"/>
    </reaction>
</comment>
<dbReference type="EC" id="5.6.2.2" evidence="8"/>
<dbReference type="CDD" id="cd00823">
    <property type="entry name" value="TopoIIB_Trans"/>
    <property type="match status" value="1"/>
</dbReference>
<keyword evidence="2 8" id="KW-0547">Nucleotide-binding</keyword>
<feature type="region of interest" description="Disordered" evidence="9">
    <location>
        <begin position="1"/>
        <end position="34"/>
    </location>
</feature>
<comment type="subunit">
    <text evidence="8">Homodimer. Heterotetramer of two TOP6A and two TOP6B subunits.</text>
</comment>
<dbReference type="Pfam" id="PF09239">
    <property type="entry name" value="Topo-VIb_trans"/>
    <property type="match status" value="1"/>
</dbReference>
<comment type="function">
    <text evidence="8">Component of the DNA topoisomerase VI involved in chromatin organization and progression of endoreduplication cycles. Relaxes both positive and negative superturns and exhibits a strong decatenase activity. The B subunit binds ATP.</text>
</comment>
<dbReference type="InterPro" id="IPR005734">
    <property type="entry name" value="TopoVI_B"/>
</dbReference>
<dbReference type="NCBIfam" id="NF003218">
    <property type="entry name" value="PRK04184.1"/>
    <property type="match status" value="1"/>
</dbReference>
<dbReference type="Gene3D" id="3.30.230.10">
    <property type="match status" value="1"/>
</dbReference>
<dbReference type="Pfam" id="PF13589">
    <property type="entry name" value="HATPase_c_3"/>
    <property type="match status" value="1"/>
</dbReference>
<dbReference type="GO" id="GO:0042802">
    <property type="term" value="F:identical protein binding"/>
    <property type="evidence" value="ECO:0007669"/>
    <property type="project" value="UniProtKB-ARBA"/>
</dbReference>
<dbReference type="OrthoDB" id="1562195at2759"/>
<comment type="subcellular location">
    <subcellularLocation>
        <location evidence="1 8">Nucleus</location>
    </subcellularLocation>
</comment>
<dbReference type="GO" id="GO:0006265">
    <property type="term" value="P:DNA topological change"/>
    <property type="evidence" value="ECO:0007669"/>
    <property type="project" value="UniProtKB-UniRule"/>
</dbReference>
<feature type="binding site" evidence="8">
    <location>
        <position position="170"/>
    </location>
    <ligand>
        <name>ATP</name>
        <dbReference type="ChEBI" id="CHEBI:30616"/>
    </ligand>
</feature>
<proteinExistence type="inferred from homology"/>
<dbReference type="SUPFAM" id="SSF55874">
    <property type="entry name" value="ATPase domain of HSP90 chaperone/DNA topoisomerase II/histidine kinase"/>
    <property type="match status" value="1"/>
</dbReference>
<dbReference type="PANTHER" id="PTHR48444">
    <property type="entry name" value="DNA TOPOISOMERASE 6 SUBUNIT B"/>
    <property type="match status" value="1"/>
</dbReference>
<name>A0A0K9P2W3_ZOSMR</name>
<dbReference type="GO" id="GO:0003677">
    <property type="term" value="F:DNA binding"/>
    <property type="evidence" value="ECO:0007669"/>
    <property type="project" value="UniProtKB-UniRule"/>
</dbReference>
<reference evidence="12" key="1">
    <citation type="journal article" date="2016" name="Nature">
        <title>The genome of the seagrass Zostera marina reveals angiosperm adaptation to the sea.</title>
        <authorList>
            <person name="Olsen J.L."/>
            <person name="Rouze P."/>
            <person name="Verhelst B."/>
            <person name="Lin Y.-C."/>
            <person name="Bayer T."/>
            <person name="Collen J."/>
            <person name="Dattolo E."/>
            <person name="De Paoli E."/>
            <person name="Dittami S."/>
            <person name="Maumus F."/>
            <person name="Michel G."/>
            <person name="Kersting A."/>
            <person name="Lauritano C."/>
            <person name="Lohaus R."/>
            <person name="Toepel M."/>
            <person name="Tonon T."/>
            <person name="Vanneste K."/>
            <person name="Amirebrahimi M."/>
            <person name="Brakel J."/>
            <person name="Bostroem C."/>
            <person name="Chovatia M."/>
            <person name="Grimwood J."/>
            <person name="Jenkins J.W."/>
            <person name="Jueterbock A."/>
            <person name="Mraz A."/>
            <person name="Stam W.T."/>
            <person name="Tice H."/>
            <person name="Bornberg-Bauer E."/>
            <person name="Green P.J."/>
            <person name="Pearson G.A."/>
            <person name="Procaccini G."/>
            <person name="Duarte C.M."/>
            <person name="Schmutz J."/>
            <person name="Reusch T.B.H."/>
            <person name="Van de Peer Y."/>
        </authorList>
    </citation>
    <scope>NUCLEOTIDE SEQUENCE [LARGE SCALE GENOMIC DNA]</scope>
    <source>
        <strain evidence="12">cv. Finnish</strain>
    </source>
</reference>
<dbReference type="Gene3D" id="3.30.565.10">
    <property type="entry name" value="Histidine kinase-like ATPase, C-terminal domain"/>
    <property type="match status" value="1"/>
</dbReference>
<evidence type="ECO:0000313" key="12">
    <source>
        <dbReference type="Proteomes" id="UP000036987"/>
    </source>
</evidence>
<dbReference type="EMBL" id="LFYR01001253">
    <property type="protein sequence ID" value="KMZ63313.1"/>
    <property type="molecule type" value="Genomic_DNA"/>
</dbReference>
<feature type="binding site" evidence="8">
    <location>
        <begin position="191"/>
        <end position="192"/>
    </location>
    <ligand>
        <name>ATP</name>
        <dbReference type="ChEBI" id="CHEBI:30616"/>
    </ligand>
</feature>
<gene>
    <name evidence="8" type="primary">TOP6B</name>
    <name evidence="11" type="ORF">ZOSMA_418G00070</name>
</gene>
<evidence type="ECO:0000313" key="11">
    <source>
        <dbReference type="EMBL" id="KMZ63313.1"/>
    </source>
</evidence>
<dbReference type="PANTHER" id="PTHR48444:SF1">
    <property type="entry name" value="DNA TOPOISOMERASE 6 SUBUNIT B"/>
    <property type="match status" value="1"/>
</dbReference>
<evidence type="ECO:0000256" key="9">
    <source>
        <dbReference type="SAM" id="MobiDB-lite"/>
    </source>
</evidence>
<keyword evidence="3 8" id="KW-0067">ATP-binding</keyword>
<dbReference type="InterPro" id="IPR015320">
    <property type="entry name" value="TopoVI_B_transducer"/>
</dbReference>
<sequence>MDSDSSEEPPVDVKKRKRGGNAKATPKSKVKESVLKQKSPAEFFAENKNIAGFDNPGKSLYTTVRELVENALDSAESISELPVIEVTIEEITKSKFNTMIGLVDRERVDEELYDDFESVKVREKRLLKEARVQEMNTKNAASGKKTKEPQQLKTIKGRGDTSFFRVTCKDNGRGMPHNDIPNMLGRVLSGTKYGLKQTRGKFGLGAKMALIWSKMSTGLPIEISSSMIDQNYVSFCKLDIDIHRNIPHIHLHEKRDNTEDWHGAEIQVIIEGNWTTYRSKILHYMRQMAVITPYAQFVFSFISDMQDKNVTVQFSRRTDVMPPIPPETKYHPSAVDLLLIKRLIAETTKQNLLQFLQHEFVNIGKSYAQRLIEEMGADFSSKMTVKSLSSQQLVRIHQLFRQAKFDDPNGVCLSPAGEYNLRLGITKELHPDMVATYSGSPQVFEGHPFIVEAGISLGGKDVKQGLNIFRFANRIPLLFERGADVVTRTAQKRINWNSYKINQTQDKIGVFVSIVSTKIPFKGTGKEYIGDDISEISSAVKVAIKQCCLQLKSKIVKKIQARERQERKRNLTRYVPDASRAIHDMLKETDLDAKRKRPLPDDYIEILNKVSTNEITEATFRDKLIQHAEQVDYEMALDYATQTGIIEEPREDIYIKPYEENRKFLDFHGTNFVFRFIV</sequence>
<evidence type="ECO:0000256" key="4">
    <source>
        <dbReference type="ARBA" id="ARBA00023029"/>
    </source>
</evidence>
<keyword evidence="6 8" id="KW-0413">Isomerase</keyword>
<comment type="caution">
    <text evidence="11">The sequence shown here is derived from an EMBL/GenBank/DDBJ whole genome shotgun (WGS) entry which is preliminary data.</text>
</comment>
<feature type="binding site" evidence="8">
    <location>
        <begin position="200"/>
        <end position="207"/>
    </location>
    <ligand>
        <name>ATP</name>
        <dbReference type="ChEBI" id="CHEBI:30616"/>
    </ligand>
</feature>
<evidence type="ECO:0000256" key="6">
    <source>
        <dbReference type="ARBA" id="ARBA00023235"/>
    </source>
</evidence>
<evidence type="ECO:0000256" key="7">
    <source>
        <dbReference type="ARBA" id="ARBA00023242"/>
    </source>
</evidence>
<dbReference type="STRING" id="29655.A0A0K9P2W3"/>
<dbReference type="FunFam" id="1.10.8.50:FF:000006">
    <property type="entry name" value="DNA topoisomerase 6 subunit B"/>
    <property type="match status" value="1"/>
</dbReference>
<evidence type="ECO:0000256" key="5">
    <source>
        <dbReference type="ARBA" id="ARBA00023125"/>
    </source>
</evidence>
<dbReference type="InterPro" id="IPR010979">
    <property type="entry name" value="Ribosomal_uS13-like_H2TH"/>
</dbReference>
<dbReference type="GO" id="GO:0009330">
    <property type="term" value="C:DNA topoisomerase type II (double strand cut, ATP-hydrolyzing) complex"/>
    <property type="evidence" value="ECO:0007669"/>
    <property type="project" value="UniProtKB-UniRule"/>
</dbReference>
<dbReference type="InterPro" id="IPR036890">
    <property type="entry name" value="HATPase_C_sf"/>
</dbReference>
<feature type="domain" description="DNA topoisomerase VI subunit B transducer" evidence="10">
    <location>
        <begin position="408"/>
        <end position="567"/>
    </location>
</feature>
<keyword evidence="12" id="KW-1185">Reference proteome</keyword>
<evidence type="ECO:0000256" key="2">
    <source>
        <dbReference type="ARBA" id="ARBA00022741"/>
    </source>
</evidence>
<dbReference type="FunFam" id="3.30.230.10:FF:000050">
    <property type="entry name" value="DNA topoisomerase 6 subunit B"/>
    <property type="match status" value="1"/>
</dbReference>
<evidence type="ECO:0000256" key="8">
    <source>
        <dbReference type="HAMAP-Rule" id="MF_03165"/>
    </source>
</evidence>
<organism evidence="11 12">
    <name type="scientific">Zostera marina</name>
    <name type="common">Eelgrass</name>
    <dbReference type="NCBI Taxonomy" id="29655"/>
    <lineage>
        <taxon>Eukaryota</taxon>
        <taxon>Viridiplantae</taxon>
        <taxon>Streptophyta</taxon>
        <taxon>Embryophyta</taxon>
        <taxon>Tracheophyta</taxon>
        <taxon>Spermatophyta</taxon>
        <taxon>Magnoliopsida</taxon>
        <taxon>Liliopsida</taxon>
        <taxon>Zosteraceae</taxon>
        <taxon>Zostera</taxon>
    </lineage>
</organism>
<evidence type="ECO:0000256" key="1">
    <source>
        <dbReference type="ARBA" id="ARBA00004123"/>
    </source>
</evidence>